<dbReference type="PANTHER" id="PTHR33710:SF64">
    <property type="entry name" value="ENDONUCLEASE_EXONUCLEASE_PHOSPHATASE DOMAIN-CONTAINING PROTEIN"/>
    <property type="match status" value="1"/>
</dbReference>
<name>A0AAD9XMX7_9ROSI</name>
<dbReference type="Proteomes" id="UP001280121">
    <property type="component" value="Unassembled WGS sequence"/>
</dbReference>
<keyword evidence="2" id="KW-1185">Reference proteome</keyword>
<protein>
    <recommendedName>
        <fullName evidence="3">Reverse transcriptase domain-containing protein</fullName>
    </recommendedName>
</protein>
<evidence type="ECO:0000313" key="2">
    <source>
        <dbReference type="Proteomes" id="UP001280121"/>
    </source>
</evidence>
<dbReference type="PANTHER" id="PTHR33710">
    <property type="entry name" value="BNAC02G09200D PROTEIN"/>
    <property type="match status" value="1"/>
</dbReference>
<proteinExistence type="predicted"/>
<dbReference type="EMBL" id="JANJYI010000001">
    <property type="protein sequence ID" value="KAK2662564.1"/>
    <property type="molecule type" value="Genomic_DNA"/>
</dbReference>
<dbReference type="AlphaFoldDB" id="A0AAD9XMX7"/>
<sequence length="302" mass="34946">MIKVKPRMLYIQESKLKVFDSKVISSLRESDRRALWEFIRLSQQSLPTPWCVKGDFNTVLDPLERVEVSCNLGFIMSFANFISRAHIVDMFLHGSAYTWSNNREIEARVRLDCFFLSAIILMWFSNLIQRGLNQSLSNHTSILIEDQVINWGPSPFRFLNLWLEEKDIMKDAIGDWLKFVVKGLKEDFIEFMEDFHKDGKAVRDLNKTFIAVIPKVDNPMSMKEFMPISLVNVMYKVLAKVLANRLKKNMNSIIGESKIAFVNDHQISDSLIIAAEIVHKWKKEKNGGCLMKLDFEKAQCGS</sequence>
<accession>A0AAD9XMX7</accession>
<dbReference type="Gene3D" id="3.60.10.10">
    <property type="entry name" value="Endonuclease/exonuclease/phosphatase"/>
    <property type="match status" value="1"/>
</dbReference>
<gene>
    <name evidence="1" type="ORF">Ddye_001138</name>
</gene>
<evidence type="ECO:0008006" key="3">
    <source>
        <dbReference type="Google" id="ProtNLM"/>
    </source>
</evidence>
<organism evidence="1 2">
    <name type="scientific">Dipteronia dyeriana</name>
    <dbReference type="NCBI Taxonomy" id="168575"/>
    <lineage>
        <taxon>Eukaryota</taxon>
        <taxon>Viridiplantae</taxon>
        <taxon>Streptophyta</taxon>
        <taxon>Embryophyta</taxon>
        <taxon>Tracheophyta</taxon>
        <taxon>Spermatophyta</taxon>
        <taxon>Magnoliopsida</taxon>
        <taxon>eudicotyledons</taxon>
        <taxon>Gunneridae</taxon>
        <taxon>Pentapetalae</taxon>
        <taxon>rosids</taxon>
        <taxon>malvids</taxon>
        <taxon>Sapindales</taxon>
        <taxon>Sapindaceae</taxon>
        <taxon>Hippocastanoideae</taxon>
        <taxon>Acereae</taxon>
        <taxon>Dipteronia</taxon>
    </lineage>
</organism>
<dbReference type="SUPFAM" id="SSF56219">
    <property type="entry name" value="DNase I-like"/>
    <property type="match status" value="1"/>
</dbReference>
<evidence type="ECO:0000313" key="1">
    <source>
        <dbReference type="EMBL" id="KAK2662564.1"/>
    </source>
</evidence>
<reference evidence="1" key="1">
    <citation type="journal article" date="2023" name="Plant J.">
        <title>Genome sequences and population genomics provide insights into the demographic history, inbreeding, and mutation load of two 'living fossil' tree species of Dipteronia.</title>
        <authorList>
            <person name="Feng Y."/>
            <person name="Comes H.P."/>
            <person name="Chen J."/>
            <person name="Zhu S."/>
            <person name="Lu R."/>
            <person name="Zhang X."/>
            <person name="Li P."/>
            <person name="Qiu J."/>
            <person name="Olsen K.M."/>
            <person name="Qiu Y."/>
        </authorList>
    </citation>
    <scope>NUCLEOTIDE SEQUENCE</scope>
    <source>
        <strain evidence="1">KIB01</strain>
    </source>
</reference>
<dbReference type="InterPro" id="IPR036691">
    <property type="entry name" value="Endo/exonu/phosph_ase_sf"/>
</dbReference>
<comment type="caution">
    <text evidence="1">The sequence shown here is derived from an EMBL/GenBank/DDBJ whole genome shotgun (WGS) entry which is preliminary data.</text>
</comment>